<dbReference type="EMBL" id="CM009753">
    <property type="protein sequence ID" value="PUZ55681.1"/>
    <property type="molecule type" value="Genomic_DNA"/>
</dbReference>
<keyword evidence="2" id="KW-1133">Transmembrane helix</keyword>
<dbReference type="PANTHER" id="PTHR33640:SF8">
    <property type="entry name" value="TRANSMEMBRANE PROTEIN"/>
    <property type="match status" value="1"/>
</dbReference>
<feature type="transmembrane region" description="Helical" evidence="2">
    <location>
        <begin position="109"/>
        <end position="128"/>
    </location>
</feature>
<dbReference type="PANTHER" id="PTHR33640">
    <property type="entry name" value="TRANSMEMBRANE PROTEIN"/>
    <property type="match status" value="1"/>
</dbReference>
<keyword evidence="2" id="KW-0472">Membrane</keyword>
<dbReference type="OrthoDB" id="689793at2759"/>
<proteinExistence type="predicted"/>
<keyword evidence="2" id="KW-0812">Transmembrane</keyword>
<evidence type="ECO:0000313" key="3">
    <source>
        <dbReference type="EMBL" id="PUZ55681.1"/>
    </source>
</evidence>
<feature type="region of interest" description="Disordered" evidence="1">
    <location>
        <begin position="189"/>
        <end position="241"/>
    </location>
</feature>
<evidence type="ECO:0008006" key="5">
    <source>
        <dbReference type="Google" id="ProtNLM"/>
    </source>
</evidence>
<accession>A0A2T7DJC7</accession>
<name>A0A2T7DJC7_9POAL</name>
<dbReference type="Gramene" id="PUZ55681">
    <property type="protein sequence ID" value="PUZ55681"/>
    <property type="gene ID" value="GQ55_5G232100"/>
</dbReference>
<feature type="transmembrane region" description="Helical" evidence="2">
    <location>
        <begin position="76"/>
        <end position="97"/>
    </location>
</feature>
<feature type="compositionally biased region" description="Low complexity" evidence="1">
    <location>
        <begin position="230"/>
        <end position="241"/>
    </location>
</feature>
<organism evidence="3 4">
    <name type="scientific">Panicum hallii var. hallii</name>
    <dbReference type="NCBI Taxonomy" id="1504633"/>
    <lineage>
        <taxon>Eukaryota</taxon>
        <taxon>Viridiplantae</taxon>
        <taxon>Streptophyta</taxon>
        <taxon>Embryophyta</taxon>
        <taxon>Tracheophyta</taxon>
        <taxon>Spermatophyta</taxon>
        <taxon>Magnoliopsida</taxon>
        <taxon>Liliopsida</taxon>
        <taxon>Poales</taxon>
        <taxon>Poaceae</taxon>
        <taxon>PACMAD clade</taxon>
        <taxon>Panicoideae</taxon>
        <taxon>Panicodae</taxon>
        <taxon>Paniceae</taxon>
        <taxon>Panicinae</taxon>
        <taxon>Panicum</taxon>
        <taxon>Panicum sect. Panicum</taxon>
    </lineage>
</organism>
<evidence type="ECO:0000256" key="2">
    <source>
        <dbReference type="SAM" id="Phobius"/>
    </source>
</evidence>
<gene>
    <name evidence="3" type="ORF">GQ55_5G232100</name>
</gene>
<evidence type="ECO:0000313" key="4">
    <source>
        <dbReference type="Proteomes" id="UP000244336"/>
    </source>
</evidence>
<protein>
    <recommendedName>
        <fullName evidence="5">DUF4408 domain-containing protein</fullName>
    </recommendedName>
</protein>
<keyword evidence="4" id="KW-1185">Reference proteome</keyword>
<dbReference type="Proteomes" id="UP000244336">
    <property type="component" value="Chromosome 5"/>
</dbReference>
<reference evidence="3 4" key="1">
    <citation type="submission" date="2018-04" db="EMBL/GenBank/DDBJ databases">
        <title>WGS assembly of Panicum hallii var. hallii HAL2.</title>
        <authorList>
            <person name="Lovell J."/>
            <person name="Jenkins J."/>
            <person name="Lowry D."/>
            <person name="Mamidi S."/>
            <person name="Sreedasyam A."/>
            <person name="Weng X."/>
            <person name="Barry K."/>
            <person name="Bonette J."/>
            <person name="Campitelli B."/>
            <person name="Daum C."/>
            <person name="Gordon S."/>
            <person name="Gould B."/>
            <person name="Lipzen A."/>
            <person name="MacQueen A."/>
            <person name="Palacio-Mejia J."/>
            <person name="Plott C."/>
            <person name="Shakirov E."/>
            <person name="Shu S."/>
            <person name="Yoshinaga Y."/>
            <person name="Zane M."/>
            <person name="Rokhsar D."/>
            <person name="Grimwood J."/>
            <person name="Schmutz J."/>
            <person name="Juenger T."/>
        </authorList>
    </citation>
    <scope>NUCLEOTIDE SEQUENCE [LARGE SCALE GENOMIC DNA]</scope>
    <source>
        <strain evidence="4">cv. HAL2</strain>
    </source>
</reference>
<sequence length="301" mass="32094">MTPLHISEPALPPAATTSHSAKPTGRLTQDSPAQSSNSLRLPEPHHRKGRARSMASSDAGGAAPRLAWRVVRAAKLLVLAVGVYGCFLQLPCAAASASAVLRVAASLSAQQYLFLVGNAIVIVLFAHFRRDDEAPSFSPGAFFSRWWPSEADAQDRYLPFPGAQLVPPPSPTTEAGEEEVFVDKKAVHVTTVRAKPPRRSRSEKAGGGESGRGRAAAPELRRRESENGRQQQQAVAEAEAEAEAAQVEWAMHDPEAFQLWIDAFILKQQQDFLREESAASAATAAGKKGAPVAAGPVVAVK</sequence>
<dbReference type="AlphaFoldDB" id="A0A2T7DJC7"/>
<evidence type="ECO:0000256" key="1">
    <source>
        <dbReference type="SAM" id="MobiDB-lite"/>
    </source>
</evidence>
<feature type="region of interest" description="Disordered" evidence="1">
    <location>
        <begin position="1"/>
        <end position="58"/>
    </location>
</feature>
<feature type="compositionally biased region" description="Polar residues" evidence="1">
    <location>
        <begin position="15"/>
        <end position="39"/>
    </location>
</feature>